<evidence type="ECO:0000313" key="1">
    <source>
        <dbReference type="EMBL" id="DAD73761.1"/>
    </source>
</evidence>
<sequence>MSNNRNELSKVLHEILGSDYVYFDPPESKQIHYPCIIYQRSSGDTDFANNFGYRFTKRYQLTVISKDPDVSSRIMDKLAKLPMCTYDRHYTSDNLHHDIFNLYY</sequence>
<proteinExistence type="predicted"/>
<reference evidence="1" key="1">
    <citation type="journal article" date="2021" name="Proc. Natl. Acad. Sci. U.S.A.">
        <title>A Catalog of Tens of Thousands of Viruses from Human Metagenomes Reveals Hidden Associations with Chronic Diseases.</title>
        <authorList>
            <person name="Tisza M.J."/>
            <person name="Buck C.B."/>
        </authorList>
    </citation>
    <scope>NUCLEOTIDE SEQUENCE</scope>
    <source>
        <strain evidence="1">CtMsr1</strain>
    </source>
</reference>
<protein>
    <submittedName>
        <fullName evidence="1">Tail completion protein</fullName>
    </submittedName>
</protein>
<accession>A0A8S5LUS3</accession>
<organism evidence="1">
    <name type="scientific">Siphoviridae sp. ctMsr1</name>
    <dbReference type="NCBI Taxonomy" id="2826264"/>
    <lineage>
        <taxon>Viruses</taxon>
        <taxon>Duplodnaviria</taxon>
        <taxon>Heunggongvirae</taxon>
        <taxon>Uroviricota</taxon>
        <taxon>Caudoviricetes</taxon>
    </lineage>
</organism>
<name>A0A8S5LUS3_9CAUD</name>
<dbReference type="EMBL" id="BK014744">
    <property type="protein sequence ID" value="DAD73761.1"/>
    <property type="molecule type" value="Genomic_DNA"/>
</dbReference>